<keyword evidence="3" id="KW-1185">Reference proteome</keyword>
<evidence type="ECO:0000313" key="2">
    <source>
        <dbReference type="EMBL" id="KAK9913315.1"/>
    </source>
</evidence>
<name>A0AAW1W3I8_RUBAR</name>
<dbReference type="GO" id="GO:0008017">
    <property type="term" value="F:microtubule binding"/>
    <property type="evidence" value="ECO:0007669"/>
    <property type="project" value="InterPro"/>
</dbReference>
<reference evidence="2 3" key="1">
    <citation type="journal article" date="2023" name="G3 (Bethesda)">
        <title>A chromosome-length genome assembly and annotation of blackberry (Rubus argutus, cv. 'Hillquist').</title>
        <authorList>
            <person name="Bruna T."/>
            <person name="Aryal R."/>
            <person name="Dudchenko O."/>
            <person name="Sargent D.J."/>
            <person name="Mead D."/>
            <person name="Buti M."/>
            <person name="Cavallini A."/>
            <person name="Hytonen T."/>
            <person name="Andres J."/>
            <person name="Pham M."/>
            <person name="Weisz D."/>
            <person name="Mascagni F."/>
            <person name="Usai G."/>
            <person name="Natali L."/>
            <person name="Bassil N."/>
            <person name="Fernandez G.E."/>
            <person name="Lomsadze A."/>
            <person name="Armour M."/>
            <person name="Olukolu B."/>
            <person name="Poorten T."/>
            <person name="Britton C."/>
            <person name="Davik J."/>
            <person name="Ashrafi H."/>
            <person name="Aiden E.L."/>
            <person name="Borodovsky M."/>
            <person name="Worthington M."/>
        </authorList>
    </citation>
    <scope>NUCLEOTIDE SEQUENCE [LARGE SCALE GENOMIC DNA]</scope>
    <source>
        <strain evidence="2">PI 553951</strain>
    </source>
</reference>
<gene>
    <name evidence="2" type="ORF">M0R45_037134</name>
</gene>
<organism evidence="2 3">
    <name type="scientific">Rubus argutus</name>
    <name type="common">Southern blackberry</name>
    <dbReference type="NCBI Taxonomy" id="59490"/>
    <lineage>
        <taxon>Eukaryota</taxon>
        <taxon>Viridiplantae</taxon>
        <taxon>Streptophyta</taxon>
        <taxon>Embryophyta</taxon>
        <taxon>Tracheophyta</taxon>
        <taxon>Spermatophyta</taxon>
        <taxon>Magnoliopsida</taxon>
        <taxon>eudicotyledons</taxon>
        <taxon>Gunneridae</taxon>
        <taxon>Pentapetalae</taxon>
        <taxon>rosids</taxon>
        <taxon>fabids</taxon>
        <taxon>Rosales</taxon>
        <taxon>Rosaceae</taxon>
        <taxon>Rosoideae</taxon>
        <taxon>Rosoideae incertae sedis</taxon>
        <taxon>Rubus</taxon>
    </lineage>
</organism>
<dbReference type="EMBL" id="JBEDUW010000007">
    <property type="protein sequence ID" value="KAK9913315.1"/>
    <property type="molecule type" value="Genomic_DNA"/>
</dbReference>
<comment type="caution">
    <text evidence="2">The sequence shown here is derived from an EMBL/GenBank/DDBJ whole genome shotgun (WGS) entry which is preliminary data.</text>
</comment>
<dbReference type="InterPro" id="IPR045882">
    <property type="entry name" value="GPT1/2"/>
</dbReference>
<feature type="compositionally biased region" description="Low complexity" evidence="1">
    <location>
        <begin position="317"/>
        <end position="330"/>
    </location>
</feature>
<sequence length="578" mass="63294">MSSITDFQECGFTDDRKKLDGFRLFNTQIPQDTQKSETNSAFNIRRSLAWDSAFFTSPGVLEPEELLQTMSCGVTGNAVNLLGHEEQILLPSETLEPKRTRKFDSCSFRKSLAWDNAFYTSSGVLDPEELYIVNRGFKKCESHQLPGIKEVWRSAESISTIDSGCSSLKSLEFELFEDKKSSMQKPTSLKSKRGRALQNVHSSKKTEALSRMRMKAMSTSQRQSFNVHRPERILKEVFISSQRQLTAGSGKFISTASLKPPKILSCINHSLTAATKRSSLGGNYVKMGTAKAAPVTGQCSTLSNKPCLGASSSVTRGSTPSPKSSLSGSSVAKHTTGESPMNSRRKVDNSPDNFAANGLTISTPLRFTKTHNDELESSCQHSCKMITPKSTSYASSANSLDGWSSESLSSSMSPRSISRQISFGSDASQASDMVHCVGHENQETSVPDQNIKSSGLRVPSPKIGFFDEEIALVRASGSIQFHSGAPNIVSQNGAPNRYGKLKPPRNLGGKKNVQKVLKRVNRDHTKENEEPNRQITSDRENTKYFKNGIEGLTNQVGGIDLGCNVVMELQGDKTVFHT</sequence>
<dbReference type="PANTHER" id="PTHR33737">
    <property type="entry name" value="OS05G0121800 PROTEIN"/>
    <property type="match status" value="1"/>
</dbReference>
<dbReference type="Proteomes" id="UP001457282">
    <property type="component" value="Unassembled WGS sequence"/>
</dbReference>
<evidence type="ECO:0000256" key="1">
    <source>
        <dbReference type="SAM" id="MobiDB-lite"/>
    </source>
</evidence>
<feature type="region of interest" description="Disordered" evidence="1">
    <location>
        <begin position="521"/>
        <end position="542"/>
    </location>
</feature>
<protein>
    <submittedName>
        <fullName evidence="2">Uncharacterized protein</fullName>
    </submittedName>
</protein>
<accession>A0AAW1W3I8</accession>
<evidence type="ECO:0000313" key="3">
    <source>
        <dbReference type="Proteomes" id="UP001457282"/>
    </source>
</evidence>
<feature type="region of interest" description="Disordered" evidence="1">
    <location>
        <begin position="310"/>
        <end position="358"/>
    </location>
</feature>
<proteinExistence type="predicted"/>
<dbReference type="PANTHER" id="PTHR33737:SF23">
    <property type="entry name" value="DUF3741 DOMAIN-CONTAINING PROTEIN"/>
    <property type="match status" value="1"/>
</dbReference>
<dbReference type="AlphaFoldDB" id="A0AAW1W3I8"/>